<sequence length="177" mass="19374">MSTLPPPVIAKVSQRHRQLRHLSQPSHGTLLSPLIGSSFTVALAVGPSTDLQGTSSLAMEQTILIHSSTRAFSLTKMALTRSSGATGARPPPVADLHLPLRLGSIKFKQVRSNNSESLMMEILPRRTGLRPPRGHDWPSSFVGVFTDLLRLLCLFNRAPCGSPYRKEPECSLRWALT</sequence>
<organism evidence="1 2">
    <name type="scientific">Parathielavia appendiculata</name>
    <dbReference type="NCBI Taxonomy" id="2587402"/>
    <lineage>
        <taxon>Eukaryota</taxon>
        <taxon>Fungi</taxon>
        <taxon>Dikarya</taxon>
        <taxon>Ascomycota</taxon>
        <taxon>Pezizomycotina</taxon>
        <taxon>Sordariomycetes</taxon>
        <taxon>Sordariomycetidae</taxon>
        <taxon>Sordariales</taxon>
        <taxon>Chaetomiaceae</taxon>
        <taxon>Parathielavia</taxon>
    </lineage>
</organism>
<proteinExistence type="predicted"/>
<keyword evidence="2" id="KW-1185">Reference proteome</keyword>
<dbReference type="RefSeq" id="XP_062648927.1">
    <property type="nucleotide sequence ID" value="XM_062786951.1"/>
</dbReference>
<accession>A0AAN6U3I5</accession>
<name>A0AAN6U3I5_9PEZI</name>
<reference evidence="1" key="1">
    <citation type="journal article" date="2023" name="Mol. Phylogenet. Evol.">
        <title>Genome-scale phylogeny and comparative genomics of the fungal order Sordariales.</title>
        <authorList>
            <person name="Hensen N."/>
            <person name="Bonometti L."/>
            <person name="Westerberg I."/>
            <person name="Brannstrom I.O."/>
            <person name="Guillou S."/>
            <person name="Cros-Aarteil S."/>
            <person name="Calhoun S."/>
            <person name="Haridas S."/>
            <person name="Kuo A."/>
            <person name="Mondo S."/>
            <person name="Pangilinan J."/>
            <person name="Riley R."/>
            <person name="LaButti K."/>
            <person name="Andreopoulos B."/>
            <person name="Lipzen A."/>
            <person name="Chen C."/>
            <person name="Yan M."/>
            <person name="Daum C."/>
            <person name="Ng V."/>
            <person name="Clum A."/>
            <person name="Steindorff A."/>
            <person name="Ohm R.A."/>
            <person name="Martin F."/>
            <person name="Silar P."/>
            <person name="Natvig D.O."/>
            <person name="Lalanne C."/>
            <person name="Gautier V."/>
            <person name="Ament-Velasquez S.L."/>
            <person name="Kruys A."/>
            <person name="Hutchinson M.I."/>
            <person name="Powell A.J."/>
            <person name="Barry K."/>
            <person name="Miller A.N."/>
            <person name="Grigoriev I.V."/>
            <person name="Debuchy R."/>
            <person name="Gladieux P."/>
            <person name="Hiltunen Thoren M."/>
            <person name="Johannesson H."/>
        </authorList>
    </citation>
    <scope>NUCLEOTIDE SEQUENCE</scope>
    <source>
        <strain evidence="1">CBS 731.68</strain>
    </source>
</reference>
<dbReference type="AlphaFoldDB" id="A0AAN6U3I5"/>
<dbReference type="Proteomes" id="UP001302602">
    <property type="component" value="Unassembled WGS sequence"/>
</dbReference>
<evidence type="ECO:0000313" key="1">
    <source>
        <dbReference type="EMBL" id="KAK4125156.1"/>
    </source>
</evidence>
<comment type="caution">
    <text evidence="1">The sequence shown here is derived from an EMBL/GenBank/DDBJ whole genome shotgun (WGS) entry which is preliminary data.</text>
</comment>
<dbReference type="EMBL" id="MU853226">
    <property type="protein sequence ID" value="KAK4125156.1"/>
    <property type="molecule type" value="Genomic_DNA"/>
</dbReference>
<dbReference type="GeneID" id="87823721"/>
<reference evidence="1" key="2">
    <citation type="submission" date="2023-05" db="EMBL/GenBank/DDBJ databases">
        <authorList>
            <consortium name="Lawrence Berkeley National Laboratory"/>
            <person name="Steindorff A."/>
            <person name="Hensen N."/>
            <person name="Bonometti L."/>
            <person name="Westerberg I."/>
            <person name="Brannstrom I.O."/>
            <person name="Guillou S."/>
            <person name="Cros-Aarteil S."/>
            <person name="Calhoun S."/>
            <person name="Haridas S."/>
            <person name="Kuo A."/>
            <person name="Mondo S."/>
            <person name="Pangilinan J."/>
            <person name="Riley R."/>
            <person name="Labutti K."/>
            <person name="Andreopoulos B."/>
            <person name="Lipzen A."/>
            <person name="Chen C."/>
            <person name="Yanf M."/>
            <person name="Daum C."/>
            <person name="Ng V."/>
            <person name="Clum A."/>
            <person name="Ohm R."/>
            <person name="Martin F."/>
            <person name="Silar P."/>
            <person name="Natvig D."/>
            <person name="Lalanne C."/>
            <person name="Gautier V."/>
            <person name="Ament-Velasquez S.L."/>
            <person name="Kruys A."/>
            <person name="Hutchinson M.I."/>
            <person name="Powell A.J."/>
            <person name="Barry K."/>
            <person name="Miller A.N."/>
            <person name="Grigoriev I.V."/>
            <person name="Debuchy R."/>
            <person name="Gladieux P."/>
            <person name="Thoren M.H."/>
            <person name="Johannesson H."/>
        </authorList>
    </citation>
    <scope>NUCLEOTIDE SEQUENCE</scope>
    <source>
        <strain evidence="1">CBS 731.68</strain>
    </source>
</reference>
<gene>
    <name evidence="1" type="ORF">N657DRAFT_357395</name>
</gene>
<protein>
    <submittedName>
        <fullName evidence="1">Uncharacterized protein</fullName>
    </submittedName>
</protein>
<evidence type="ECO:0000313" key="2">
    <source>
        <dbReference type="Proteomes" id="UP001302602"/>
    </source>
</evidence>